<dbReference type="InterPro" id="IPR041679">
    <property type="entry name" value="DNA2/NAM7-like_C"/>
</dbReference>
<feature type="compositionally biased region" description="Low complexity" evidence="5">
    <location>
        <begin position="426"/>
        <end position="435"/>
    </location>
</feature>
<keyword evidence="4" id="KW-0067">ATP-binding</keyword>
<dbReference type="Pfam" id="PF13604">
    <property type="entry name" value="AAA_30"/>
    <property type="match status" value="1"/>
</dbReference>
<organism evidence="8 9">
    <name type="scientific">Volvox reticuliferus</name>
    <dbReference type="NCBI Taxonomy" id="1737510"/>
    <lineage>
        <taxon>Eukaryota</taxon>
        <taxon>Viridiplantae</taxon>
        <taxon>Chlorophyta</taxon>
        <taxon>core chlorophytes</taxon>
        <taxon>Chlorophyceae</taxon>
        <taxon>CS clade</taxon>
        <taxon>Chlamydomonadales</taxon>
        <taxon>Volvocaceae</taxon>
        <taxon>Volvox</taxon>
    </lineage>
</organism>
<accession>A0A8J4D2W1</accession>
<keyword evidence="3" id="KW-0347">Helicase</keyword>
<keyword evidence="9" id="KW-1185">Reference proteome</keyword>
<keyword evidence="1" id="KW-0547">Nucleotide-binding</keyword>
<dbReference type="EMBL" id="BNCP01000070">
    <property type="protein sequence ID" value="GIL91847.1"/>
    <property type="molecule type" value="Genomic_DNA"/>
</dbReference>
<dbReference type="CDD" id="cd18808">
    <property type="entry name" value="SF1_C_Upf1"/>
    <property type="match status" value="1"/>
</dbReference>
<evidence type="ECO:0000313" key="8">
    <source>
        <dbReference type="EMBL" id="GIL91847.1"/>
    </source>
</evidence>
<feature type="region of interest" description="Disordered" evidence="5">
    <location>
        <begin position="417"/>
        <end position="440"/>
    </location>
</feature>
<dbReference type="GO" id="GO:0005524">
    <property type="term" value="F:ATP binding"/>
    <property type="evidence" value="ECO:0007669"/>
    <property type="project" value="UniProtKB-KW"/>
</dbReference>
<protein>
    <recommendedName>
        <fullName evidence="7">DNA2/NAM7 helicase-like C-terminal domain-containing protein</fullName>
    </recommendedName>
</protein>
<feature type="domain" description="DNA2/NAM7 helicase-like C-terminal" evidence="7">
    <location>
        <begin position="445"/>
        <end position="624"/>
    </location>
</feature>
<proteinExistence type="predicted"/>
<evidence type="ECO:0000313" key="9">
    <source>
        <dbReference type="Proteomes" id="UP000747110"/>
    </source>
</evidence>
<dbReference type="PANTHER" id="PTHR43788">
    <property type="entry name" value="DNA2/NAM7 HELICASE FAMILY MEMBER"/>
    <property type="match status" value="1"/>
</dbReference>
<dbReference type="SUPFAM" id="SSF52540">
    <property type="entry name" value="P-loop containing nucleoside triphosphate hydrolases"/>
    <property type="match status" value="1"/>
</dbReference>
<dbReference type="GO" id="GO:0043139">
    <property type="term" value="F:5'-3' DNA helicase activity"/>
    <property type="evidence" value="ECO:0007669"/>
    <property type="project" value="TreeGrafter"/>
</dbReference>
<comment type="caution">
    <text evidence="8">The sequence shown here is derived from an EMBL/GenBank/DDBJ whole genome shotgun (WGS) entry which is preliminary data.</text>
</comment>
<dbReference type="GO" id="GO:0016787">
    <property type="term" value="F:hydrolase activity"/>
    <property type="evidence" value="ECO:0007669"/>
    <property type="project" value="UniProtKB-KW"/>
</dbReference>
<evidence type="ECO:0000256" key="2">
    <source>
        <dbReference type="ARBA" id="ARBA00022801"/>
    </source>
</evidence>
<sequence>VSATAAATAFAAAFAAASATLSAPPSSSAPGKGKKSKTAAAAAVAATAAAGKGKKSKTAAAAAVAATAAAGKGKKSKTAAATAVAATAAAGKGKKSKTAAAAAVAATAAAGKGKKSKTAAAAAVAATAAAGKAKKSKTAAPAVATAAATAAAAAAAATAAEAAVAEAYREVESAVGYLHATSQINASQRDAVLAILCGDRAVQLVQGPPGTGKTTVISHTVALWQRLVVPVLPPLSGPGRTVEALACVARSNVAAKNIALALLKRGLGPGDFRLVVSEEYHFEWHEEQYRGQLQTVVITSNTLRGKDVTRMLAGVRIFVTTVSMLSSPKFRSAALFGKELTRLLVDEASQIYVGELMLPLHQYGKHLRSLSLFGDDVQLPPYGSEWDGAQVQSVFDHLTPPASRAIVRLRSQPNAFMVGPELTPPHGSRGTSATTGAGGDDDGAHRIMLSVSYRLPQQLCSFISTALYGGLLDSGRVPCIPNGRCARPGIRWVDVRGKEENTGSSSFRNPQEAEEVVRLVKSEFMISSSSWTVITGYDLQRTLLEKQLNKHLRGGVANGGAAAAVDNRTSGDRVYNIDTFQGREDEVVIASLVRSGTSLGFMKDDRRVNVMLTRCTHQLLIVGSLNLALANPHTLIGRMAQYCSTVGLVECRTT</sequence>
<evidence type="ECO:0000256" key="3">
    <source>
        <dbReference type="ARBA" id="ARBA00022806"/>
    </source>
</evidence>
<keyword evidence="6" id="KW-0732">Signal</keyword>
<gene>
    <name evidence="8" type="ORF">Vretifemale_19379</name>
</gene>
<evidence type="ECO:0000259" key="7">
    <source>
        <dbReference type="Pfam" id="PF13087"/>
    </source>
</evidence>
<dbReference type="AlphaFoldDB" id="A0A8J4D2W1"/>
<dbReference type="InterPro" id="IPR047187">
    <property type="entry name" value="SF1_C_Upf1"/>
</dbReference>
<name>A0A8J4D2W1_9CHLO</name>
<dbReference type="PANTHER" id="PTHR43788:SF8">
    <property type="entry name" value="DNA-BINDING PROTEIN SMUBP-2"/>
    <property type="match status" value="1"/>
</dbReference>
<dbReference type="InterPro" id="IPR050534">
    <property type="entry name" value="Coronavir_polyprotein_1ab"/>
</dbReference>
<dbReference type="OrthoDB" id="6513042at2759"/>
<evidence type="ECO:0000256" key="6">
    <source>
        <dbReference type="SAM" id="SignalP"/>
    </source>
</evidence>
<feature type="chain" id="PRO_5035324823" description="DNA2/NAM7 helicase-like C-terminal domain-containing protein" evidence="6">
    <location>
        <begin position="20"/>
        <end position="654"/>
    </location>
</feature>
<feature type="non-terminal residue" evidence="8">
    <location>
        <position position="654"/>
    </location>
</feature>
<dbReference type="InterPro" id="IPR027417">
    <property type="entry name" value="P-loop_NTPase"/>
</dbReference>
<feature type="signal peptide" evidence="6">
    <location>
        <begin position="1"/>
        <end position="19"/>
    </location>
</feature>
<dbReference type="Proteomes" id="UP000747110">
    <property type="component" value="Unassembled WGS sequence"/>
</dbReference>
<reference evidence="8" key="1">
    <citation type="journal article" date="2021" name="Proc. Natl. Acad. Sci. U.S.A.">
        <title>Three genomes in the algal genus Volvox reveal the fate of a haploid sex-determining region after a transition to homothallism.</title>
        <authorList>
            <person name="Yamamoto K."/>
            <person name="Hamaji T."/>
            <person name="Kawai-Toyooka H."/>
            <person name="Matsuzaki R."/>
            <person name="Takahashi F."/>
            <person name="Nishimura Y."/>
            <person name="Kawachi M."/>
            <person name="Noguchi H."/>
            <person name="Minakuchi Y."/>
            <person name="Umen J.G."/>
            <person name="Toyoda A."/>
            <person name="Nozaki H."/>
        </authorList>
    </citation>
    <scope>NUCLEOTIDE SEQUENCE</scope>
    <source>
        <strain evidence="8">NIES-3786</strain>
    </source>
</reference>
<evidence type="ECO:0000256" key="4">
    <source>
        <dbReference type="ARBA" id="ARBA00022840"/>
    </source>
</evidence>
<dbReference type="Pfam" id="PF13087">
    <property type="entry name" value="AAA_12"/>
    <property type="match status" value="1"/>
</dbReference>
<dbReference type="Gene3D" id="3.40.50.300">
    <property type="entry name" value="P-loop containing nucleotide triphosphate hydrolases"/>
    <property type="match status" value="2"/>
</dbReference>
<keyword evidence="2" id="KW-0378">Hydrolase</keyword>
<evidence type="ECO:0000256" key="1">
    <source>
        <dbReference type="ARBA" id="ARBA00022741"/>
    </source>
</evidence>
<evidence type="ECO:0000256" key="5">
    <source>
        <dbReference type="SAM" id="MobiDB-lite"/>
    </source>
</evidence>